<name>A0AAV0YS85_VICFA</name>
<dbReference type="PANTHER" id="PTHR31968">
    <property type="entry name" value="SERINE/ARGININE-RELATED PROTEIN 53"/>
    <property type="match status" value="1"/>
</dbReference>
<protein>
    <submittedName>
        <fullName evidence="2">Uncharacterized protein</fullName>
    </submittedName>
</protein>
<evidence type="ECO:0000256" key="1">
    <source>
        <dbReference type="SAM" id="MobiDB-lite"/>
    </source>
</evidence>
<gene>
    <name evidence="2" type="ORF">VFH_I329240</name>
</gene>
<evidence type="ECO:0000313" key="2">
    <source>
        <dbReference type="EMBL" id="CAI8588053.1"/>
    </source>
</evidence>
<dbReference type="EMBL" id="OX451736">
    <property type="protein sequence ID" value="CAI8588053.1"/>
    <property type="molecule type" value="Genomic_DNA"/>
</dbReference>
<dbReference type="InterPro" id="IPR034604">
    <property type="entry name" value="SRRP53"/>
</dbReference>
<organism evidence="2 3">
    <name type="scientific">Vicia faba</name>
    <name type="common">Broad bean</name>
    <name type="synonym">Faba vulgaris</name>
    <dbReference type="NCBI Taxonomy" id="3906"/>
    <lineage>
        <taxon>Eukaryota</taxon>
        <taxon>Viridiplantae</taxon>
        <taxon>Streptophyta</taxon>
        <taxon>Embryophyta</taxon>
        <taxon>Tracheophyta</taxon>
        <taxon>Spermatophyta</taxon>
        <taxon>Magnoliopsida</taxon>
        <taxon>eudicotyledons</taxon>
        <taxon>Gunneridae</taxon>
        <taxon>Pentapetalae</taxon>
        <taxon>rosids</taxon>
        <taxon>fabids</taxon>
        <taxon>Fabales</taxon>
        <taxon>Fabaceae</taxon>
        <taxon>Papilionoideae</taxon>
        <taxon>50 kb inversion clade</taxon>
        <taxon>NPAAA clade</taxon>
        <taxon>Hologalegina</taxon>
        <taxon>IRL clade</taxon>
        <taxon>Fabeae</taxon>
        <taxon>Vicia</taxon>
    </lineage>
</organism>
<sequence>MNAGRLRSYSITRRSGEAEAIQIVIGVEIGGEEKEKERGRKRSRSDSSGQQRRSEVRTNDVRERRKMSELRKGKNVGVDYGKLIEGYDNMAPAERFIEIVLIVFYLILSNAAARDAERGVRWERFEFNKDSPLDDEEIEVVEDDASLVKQFPVFLI</sequence>
<dbReference type="PANTHER" id="PTHR31968:SF4">
    <property type="entry name" value="SERINE_ARGININE-RELATED PROTEIN 53"/>
    <property type="match status" value="1"/>
</dbReference>
<dbReference type="Proteomes" id="UP001157006">
    <property type="component" value="Chromosome 1L"/>
</dbReference>
<dbReference type="GO" id="GO:0005737">
    <property type="term" value="C:cytoplasm"/>
    <property type="evidence" value="ECO:0007669"/>
    <property type="project" value="TreeGrafter"/>
</dbReference>
<feature type="compositionally biased region" description="Basic and acidic residues" evidence="1">
    <location>
        <begin position="52"/>
        <end position="69"/>
    </location>
</feature>
<dbReference type="GO" id="GO:0000380">
    <property type="term" value="P:alternative mRNA splicing, via spliceosome"/>
    <property type="evidence" value="ECO:0007669"/>
    <property type="project" value="InterPro"/>
</dbReference>
<feature type="region of interest" description="Disordered" evidence="1">
    <location>
        <begin position="33"/>
        <end position="69"/>
    </location>
</feature>
<dbReference type="GO" id="GO:0005634">
    <property type="term" value="C:nucleus"/>
    <property type="evidence" value="ECO:0007669"/>
    <property type="project" value="TreeGrafter"/>
</dbReference>
<proteinExistence type="predicted"/>
<accession>A0AAV0YS85</accession>
<reference evidence="2 3" key="1">
    <citation type="submission" date="2023-01" db="EMBL/GenBank/DDBJ databases">
        <authorList>
            <person name="Kreplak J."/>
        </authorList>
    </citation>
    <scope>NUCLEOTIDE SEQUENCE [LARGE SCALE GENOMIC DNA]</scope>
</reference>
<dbReference type="AlphaFoldDB" id="A0AAV0YS85"/>
<keyword evidence="3" id="KW-1185">Reference proteome</keyword>
<evidence type="ECO:0000313" key="3">
    <source>
        <dbReference type="Proteomes" id="UP001157006"/>
    </source>
</evidence>